<accession>A0A1K0H305</accession>
<feature type="compositionally biased region" description="Low complexity" evidence="1">
    <location>
        <begin position="16"/>
        <end position="26"/>
    </location>
</feature>
<dbReference type="Proteomes" id="UP000179920">
    <property type="component" value="Chromosome V"/>
</dbReference>
<dbReference type="AlphaFoldDB" id="A0A1K0H305"/>
<proteinExistence type="predicted"/>
<dbReference type="EMBL" id="LT558121">
    <property type="protein sequence ID" value="SAM81797.1"/>
    <property type="molecule type" value="Genomic_DNA"/>
</dbReference>
<dbReference type="OrthoDB" id="2557437at2759"/>
<sequence>MHRQMLVGTETPLPYNSDNNDNNGDGTHYNIDTISNLNPKVLKGMLIELTKCNKARDSDTYKKPSCHSEFHQRLSCTHNALKEVPKFTTKNWYAWNPCFRGILSNWPAAMKHLNGTVAPGDKKYNHTLNGELCTILQSSDLLARNDNINYLFVQPANLEPWKLQIEEGPREDGEDH</sequence>
<evidence type="ECO:0000313" key="3">
    <source>
        <dbReference type="Proteomes" id="UP000179920"/>
    </source>
</evidence>
<evidence type="ECO:0000256" key="1">
    <source>
        <dbReference type="SAM" id="MobiDB-lite"/>
    </source>
</evidence>
<feature type="region of interest" description="Disordered" evidence="1">
    <location>
        <begin position="1"/>
        <end position="27"/>
    </location>
</feature>
<name>A0A1K0H305_9BASI</name>
<reference evidence="3" key="1">
    <citation type="submission" date="2016-04" db="EMBL/GenBank/DDBJ databases">
        <authorList>
            <person name="Guldener U."/>
            <person name="Guldener U."/>
        </authorList>
    </citation>
    <scope>NUCLEOTIDE SEQUENCE [LARGE SCALE GENOMIC DNA]</scope>
    <source>
        <strain evidence="3">UB2112</strain>
    </source>
</reference>
<protein>
    <submittedName>
        <fullName evidence="2">Uncharacterized protein</fullName>
    </submittedName>
</protein>
<organism evidence="2 3">
    <name type="scientific">Ustilago bromivora</name>
    <dbReference type="NCBI Taxonomy" id="307758"/>
    <lineage>
        <taxon>Eukaryota</taxon>
        <taxon>Fungi</taxon>
        <taxon>Dikarya</taxon>
        <taxon>Basidiomycota</taxon>
        <taxon>Ustilaginomycotina</taxon>
        <taxon>Ustilaginomycetes</taxon>
        <taxon>Ustilaginales</taxon>
        <taxon>Ustilaginaceae</taxon>
        <taxon>Ustilago</taxon>
    </lineage>
</organism>
<gene>
    <name evidence="2" type="ORF">UBRO_20019</name>
</gene>
<evidence type="ECO:0000313" key="2">
    <source>
        <dbReference type="EMBL" id="SAM81797.1"/>
    </source>
</evidence>